<dbReference type="OrthoDB" id="1467821at2"/>
<keyword evidence="2" id="KW-1185">Reference proteome</keyword>
<evidence type="ECO:0000313" key="2">
    <source>
        <dbReference type="Proteomes" id="UP000261704"/>
    </source>
</evidence>
<dbReference type="RefSeq" id="WP_118942933.1">
    <property type="nucleotide sequence ID" value="NZ_CP032125.1"/>
</dbReference>
<dbReference type="Proteomes" id="UP000261704">
    <property type="component" value="Chromosome"/>
</dbReference>
<dbReference type="AlphaFoldDB" id="A0A347UHE9"/>
<evidence type="ECO:0000313" key="1">
    <source>
        <dbReference type="EMBL" id="AXX98277.1"/>
    </source>
</evidence>
<proteinExistence type="predicted"/>
<sequence>MLEQLPLSYAVIAAATLGLAPFVPEPHIWEKIKMLKAGTLKRPLDWFDLLLHTAPFVVLAAKLGQMAING</sequence>
<accession>A0A347UHE9</accession>
<protein>
    <submittedName>
        <fullName evidence="1">RND transporter</fullName>
    </submittedName>
</protein>
<dbReference type="EMBL" id="CP032125">
    <property type="protein sequence ID" value="AXX98277.1"/>
    <property type="molecule type" value="Genomic_DNA"/>
</dbReference>
<name>A0A347UHE9_9RHOB</name>
<reference evidence="1 2" key="1">
    <citation type="submission" date="2018-09" db="EMBL/GenBank/DDBJ databases">
        <title>Profundibacter amoris BAR1 gen. nov., sp. nov., a new member of the Roseobacter clade isolated at Lokis Castle Vent Field on the Arctic Mid-Oceanic Ridge.</title>
        <authorList>
            <person name="Le Moine Bauer S."/>
            <person name="Sjoeberg A.G."/>
            <person name="L'Haridon S."/>
            <person name="Stokke R."/>
            <person name="Roalkvam I."/>
            <person name="Steen I.H."/>
            <person name="Dahle H."/>
        </authorList>
    </citation>
    <scope>NUCLEOTIDE SEQUENCE [LARGE SCALE GENOMIC DNA]</scope>
    <source>
        <strain evidence="1 2">BAR1</strain>
    </source>
</reference>
<organism evidence="1 2">
    <name type="scientific">Profundibacter amoris</name>
    <dbReference type="NCBI Taxonomy" id="2171755"/>
    <lineage>
        <taxon>Bacteria</taxon>
        <taxon>Pseudomonadati</taxon>
        <taxon>Pseudomonadota</taxon>
        <taxon>Alphaproteobacteria</taxon>
        <taxon>Rhodobacterales</taxon>
        <taxon>Paracoccaceae</taxon>
        <taxon>Profundibacter</taxon>
    </lineage>
</organism>
<gene>
    <name evidence="1" type="ORF">BAR1_10255</name>
</gene>
<dbReference type="KEGG" id="pamo:BAR1_10255"/>